<dbReference type="Proteomes" id="UP001168821">
    <property type="component" value="Unassembled WGS sequence"/>
</dbReference>
<name>A0AA38IKJ0_9CUCU</name>
<proteinExistence type="predicted"/>
<evidence type="ECO:0000313" key="2">
    <source>
        <dbReference type="EMBL" id="KAJ3655841.1"/>
    </source>
</evidence>
<dbReference type="EMBL" id="JALNTZ010000004">
    <property type="protein sequence ID" value="KAJ3655841.1"/>
    <property type="molecule type" value="Genomic_DNA"/>
</dbReference>
<protein>
    <submittedName>
        <fullName evidence="2">Uncharacterized protein</fullName>
    </submittedName>
</protein>
<evidence type="ECO:0000313" key="3">
    <source>
        <dbReference type="Proteomes" id="UP001168821"/>
    </source>
</evidence>
<keyword evidence="3" id="KW-1185">Reference proteome</keyword>
<reference evidence="2" key="1">
    <citation type="journal article" date="2023" name="G3 (Bethesda)">
        <title>Whole genome assemblies of Zophobas morio and Tenebrio molitor.</title>
        <authorList>
            <person name="Kaur S."/>
            <person name="Stinson S.A."/>
            <person name="diCenzo G.C."/>
        </authorList>
    </citation>
    <scope>NUCLEOTIDE SEQUENCE</scope>
    <source>
        <strain evidence="2">QUZm001</strain>
    </source>
</reference>
<feature type="region of interest" description="Disordered" evidence="1">
    <location>
        <begin position="1"/>
        <end position="23"/>
    </location>
</feature>
<evidence type="ECO:0000256" key="1">
    <source>
        <dbReference type="SAM" id="MobiDB-lite"/>
    </source>
</evidence>
<accession>A0AA38IKJ0</accession>
<dbReference type="AlphaFoldDB" id="A0AA38IKJ0"/>
<comment type="caution">
    <text evidence="2">The sequence shown here is derived from an EMBL/GenBank/DDBJ whole genome shotgun (WGS) entry which is preliminary data.</text>
</comment>
<gene>
    <name evidence="2" type="ORF">Zmor_014951</name>
</gene>
<organism evidence="2 3">
    <name type="scientific">Zophobas morio</name>
    <dbReference type="NCBI Taxonomy" id="2755281"/>
    <lineage>
        <taxon>Eukaryota</taxon>
        <taxon>Metazoa</taxon>
        <taxon>Ecdysozoa</taxon>
        <taxon>Arthropoda</taxon>
        <taxon>Hexapoda</taxon>
        <taxon>Insecta</taxon>
        <taxon>Pterygota</taxon>
        <taxon>Neoptera</taxon>
        <taxon>Endopterygota</taxon>
        <taxon>Coleoptera</taxon>
        <taxon>Polyphaga</taxon>
        <taxon>Cucujiformia</taxon>
        <taxon>Tenebrionidae</taxon>
        <taxon>Zophobas</taxon>
    </lineage>
</organism>
<feature type="compositionally biased region" description="Basic and acidic residues" evidence="1">
    <location>
        <begin position="14"/>
        <end position="23"/>
    </location>
</feature>
<sequence>MKYKLASARRNQSHPHDNLTLDRKRSTCRSAEFPKIVRKSLQLAADIALIEVAVDQMTLRRPATTTGLTLAACWPWATTGCSAGSHDV</sequence>